<organism evidence="1 2">
    <name type="scientific">Aspergillus lentulus</name>
    <dbReference type="NCBI Taxonomy" id="293939"/>
    <lineage>
        <taxon>Eukaryota</taxon>
        <taxon>Fungi</taxon>
        <taxon>Dikarya</taxon>
        <taxon>Ascomycota</taxon>
        <taxon>Pezizomycotina</taxon>
        <taxon>Eurotiomycetes</taxon>
        <taxon>Eurotiomycetidae</taxon>
        <taxon>Eurotiales</taxon>
        <taxon>Aspergillaceae</taxon>
        <taxon>Aspergillus</taxon>
        <taxon>Aspergillus subgen. Fumigati</taxon>
    </lineage>
</organism>
<name>A0AAN4T964_ASPLE</name>
<dbReference type="EMBL" id="BCLY01000005">
    <property type="protein sequence ID" value="GAQ05873.1"/>
    <property type="molecule type" value="Genomic_DNA"/>
</dbReference>
<gene>
    <name evidence="1" type="ORF">ALT_3194</name>
</gene>
<protein>
    <submittedName>
        <fullName evidence="1">Uncharacterized protein</fullName>
    </submittedName>
</protein>
<dbReference type="AlphaFoldDB" id="A0AAN4T964"/>
<dbReference type="Proteomes" id="UP000051487">
    <property type="component" value="Unassembled WGS sequence"/>
</dbReference>
<sequence length="187" mass="21257">MIHFASYSKSEMIKLKNTKAHAQRMARSMSNLTLRKNVRSSVRDTGSINQVSRCIHEGNAMALFAAFGPSQPSFSAKEHSETATTQTLFLADIQRVWEASLILLRARESVVPANYSNVECPVLSRSSHQRSRRRRYKESLWRQTLTTIWAEADTTAVDGDRTDEALQSLREFLDFITTELDRAYGIL</sequence>
<reference evidence="1 2" key="1">
    <citation type="submission" date="2015-11" db="EMBL/GenBank/DDBJ databases">
        <title>Aspergillus lentulus strain IFM 54703T.</title>
        <authorList>
            <person name="Kusuya Y."/>
            <person name="Sakai K."/>
            <person name="Kamei K."/>
            <person name="Takahashi H."/>
            <person name="Yaguchi T."/>
        </authorList>
    </citation>
    <scope>NUCLEOTIDE SEQUENCE [LARGE SCALE GENOMIC DNA]</scope>
    <source>
        <strain evidence="1 2">IFM 54703</strain>
    </source>
</reference>
<evidence type="ECO:0000313" key="1">
    <source>
        <dbReference type="EMBL" id="GAQ05873.1"/>
    </source>
</evidence>
<proteinExistence type="predicted"/>
<accession>A0AAN4T964</accession>
<comment type="caution">
    <text evidence="1">The sequence shown here is derived from an EMBL/GenBank/DDBJ whole genome shotgun (WGS) entry which is preliminary data.</text>
</comment>
<evidence type="ECO:0000313" key="2">
    <source>
        <dbReference type="Proteomes" id="UP000051487"/>
    </source>
</evidence>